<feature type="region of interest" description="Disordered" evidence="1">
    <location>
        <begin position="1"/>
        <end position="54"/>
    </location>
</feature>
<dbReference type="EMBL" id="LN856922">
    <property type="protein sequence ID" value="CDP94042.1"/>
    <property type="molecule type" value="Genomic_DNA"/>
</dbReference>
<feature type="compositionally biased region" description="Basic and acidic residues" evidence="1">
    <location>
        <begin position="13"/>
        <end position="39"/>
    </location>
</feature>
<gene>
    <name evidence="2" type="primary">Bm381</name>
    <name evidence="2" type="ORF">BM_Bm381</name>
</gene>
<accession>A0A1I9G169</accession>
<sequence length="54" mass="6385">MKKMSSVWSIRNDGSDRNHRYDNEEQTARINTDGEERKRGTVQNRSNTNAMRNE</sequence>
<protein>
    <submittedName>
        <fullName evidence="2">Bm381</fullName>
    </submittedName>
</protein>
<name>A0A1I9G169_BRUMA</name>
<evidence type="ECO:0000256" key="1">
    <source>
        <dbReference type="SAM" id="MobiDB-lite"/>
    </source>
</evidence>
<proteinExistence type="predicted"/>
<evidence type="ECO:0000313" key="2">
    <source>
        <dbReference type="EMBL" id="CDP94042.1"/>
    </source>
</evidence>
<reference evidence="2" key="1">
    <citation type="journal article" date="2007" name="Science">
        <title>Draft genome of the filarial nematode parasite Brugia malayi.</title>
        <authorList>
            <person name="Ghedin E."/>
            <person name="Wang S."/>
            <person name="Spiro D."/>
            <person name="Caler E."/>
            <person name="Zhao Q."/>
            <person name="Crabtree J."/>
            <person name="Allen J.E."/>
            <person name="Delcher A.L."/>
            <person name="Guiliano D.B."/>
            <person name="Miranda-Saavedra D."/>
            <person name="Angiuoli S.V."/>
            <person name="Creasy T."/>
            <person name="Amedeo P."/>
            <person name="Haas B."/>
            <person name="El-Sayed N.M."/>
            <person name="Wortman J.R."/>
            <person name="Feldblyum T."/>
            <person name="Tallon L."/>
            <person name="Schatz M."/>
            <person name="Shumway M."/>
            <person name="Koo H."/>
            <person name="Salzberg S.L."/>
            <person name="Schobel S."/>
            <person name="Pertea M."/>
            <person name="Pop M."/>
            <person name="White O."/>
            <person name="Barton G.J."/>
            <person name="Carlow C.K."/>
            <person name="Crawford M.J."/>
            <person name="Daub J."/>
            <person name="Dimmic M.W."/>
            <person name="Estes C.F."/>
            <person name="Foster J.M."/>
            <person name="Ganatra M."/>
            <person name="Gregory W.F."/>
            <person name="Johnson N.M."/>
            <person name="Jin J."/>
            <person name="Komuniecki R."/>
            <person name="Korf I."/>
            <person name="Kumar S."/>
            <person name="Laney S."/>
            <person name="Li B.W."/>
            <person name="Li W."/>
            <person name="Lindblom T.H."/>
            <person name="Lustigman S."/>
            <person name="Ma D."/>
            <person name="Maina C.V."/>
            <person name="Martin D.M."/>
            <person name="McCarter J.P."/>
            <person name="McReynolds L."/>
            <person name="Mitreva M."/>
            <person name="Nutman T.B."/>
            <person name="Parkinson J."/>
            <person name="Peregrin-Alvarez J.M."/>
            <person name="Poole C."/>
            <person name="Ren Q."/>
            <person name="Saunders L."/>
            <person name="Sluder A.E."/>
            <person name="Smith K."/>
            <person name="Stanke M."/>
            <person name="Unnasch T.R."/>
            <person name="Ware J."/>
            <person name="Wei A.D."/>
            <person name="Weil G."/>
            <person name="Williams D.J."/>
            <person name="Zhang Y."/>
            <person name="Williams S.A."/>
            <person name="Fraser-Liggett C."/>
            <person name="Slatko B."/>
            <person name="Blaxter M.L."/>
            <person name="Scott A.L."/>
        </authorList>
    </citation>
    <scope>NUCLEOTIDE SEQUENCE</scope>
    <source>
        <strain evidence="2">FR3</strain>
    </source>
</reference>
<dbReference type="AlphaFoldDB" id="A0A1I9G169"/>
<reference evidence="2" key="2">
    <citation type="submission" date="2012-12" db="EMBL/GenBank/DDBJ databases">
        <authorList>
            <consortium name="WormBase Consortium"/>
            <person name="Ghedin E."/>
            <person name="Paulini M."/>
        </authorList>
    </citation>
    <scope>NUCLEOTIDE SEQUENCE</scope>
    <source>
        <strain evidence="2">FR3</strain>
    </source>
</reference>
<feature type="compositionally biased region" description="Polar residues" evidence="1">
    <location>
        <begin position="41"/>
        <end position="54"/>
    </location>
</feature>
<organism evidence="2">
    <name type="scientific">Brugia malayi</name>
    <name type="common">Filarial nematode worm</name>
    <dbReference type="NCBI Taxonomy" id="6279"/>
    <lineage>
        <taxon>Eukaryota</taxon>
        <taxon>Metazoa</taxon>
        <taxon>Ecdysozoa</taxon>
        <taxon>Nematoda</taxon>
        <taxon>Chromadorea</taxon>
        <taxon>Rhabditida</taxon>
        <taxon>Spirurina</taxon>
        <taxon>Spiruromorpha</taxon>
        <taxon>Filarioidea</taxon>
        <taxon>Onchocercidae</taxon>
        <taxon>Brugia</taxon>
    </lineage>
</organism>